<organism evidence="1">
    <name type="scientific">hydrothermal vent metagenome</name>
    <dbReference type="NCBI Taxonomy" id="652676"/>
    <lineage>
        <taxon>unclassified sequences</taxon>
        <taxon>metagenomes</taxon>
        <taxon>ecological metagenomes</taxon>
    </lineage>
</organism>
<sequence length="150" mass="17124">MKLLFIFTILLFSNISCTATNMKIILKTDKEKIIIPDKDVSEELLVLLKELVTNTDDMLKVYLSPERILNIKQKEQYIEFIFDSKIVVSSNNFGDYKINKILIPLSGDFAPSKDSPNTTVILGDESYISGPLRNSDGYQFIKRILTLLQN</sequence>
<name>A0A3B1CSG5_9ZZZZ</name>
<dbReference type="AlphaFoldDB" id="A0A3B1CSG5"/>
<protein>
    <submittedName>
        <fullName evidence="1">Uncharacterized protein</fullName>
    </submittedName>
</protein>
<gene>
    <name evidence="1" type="ORF">MNBD_IGNAVI01-3125</name>
</gene>
<reference evidence="1" key="1">
    <citation type="submission" date="2018-06" db="EMBL/GenBank/DDBJ databases">
        <authorList>
            <person name="Zhirakovskaya E."/>
        </authorList>
    </citation>
    <scope>NUCLEOTIDE SEQUENCE</scope>
</reference>
<accession>A0A3B1CSG5</accession>
<dbReference type="EMBL" id="UOGD01000360">
    <property type="protein sequence ID" value="VAX26928.1"/>
    <property type="molecule type" value="Genomic_DNA"/>
</dbReference>
<proteinExistence type="predicted"/>
<evidence type="ECO:0000313" key="1">
    <source>
        <dbReference type="EMBL" id="VAX26928.1"/>
    </source>
</evidence>